<keyword evidence="4" id="KW-0238">DNA-binding</keyword>
<dbReference type="GO" id="GO:0003677">
    <property type="term" value="F:DNA binding"/>
    <property type="evidence" value="ECO:0007669"/>
    <property type="project" value="UniProtKB-KW"/>
</dbReference>
<dbReference type="PROSITE" id="PS01007">
    <property type="entry name" value="TRANSPOSASE_MUTATOR"/>
    <property type="match status" value="1"/>
</dbReference>
<name>A0A7J5BAG3_9MICO</name>
<dbReference type="Proteomes" id="UP000433493">
    <property type="component" value="Unassembled WGS sequence"/>
</dbReference>
<comment type="function">
    <text evidence="1">Required for the transposition of the insertion element.</text>
</comment>
<proteinExistence type="inferred from homology"/>
<evidence type="ECO:0000256" key="4">
    <source>
        <dbReference type="ARBA" id="ARBA00023125"/>
    </source>
</evidence>
<keyword evidence="3" id="KW-0815">Transposition</keyword>
<accession>A0A7J5BAG3</accession>
<dbReference type="GO" id="GO:0006313">
    <property type="term" value="P:DNA transposition"/>
    <property type="evidence" value="ECO:0007669"/>
    <property type="project" value="InterPro"/>
</dbReference>
<keyword evidence="7" id="KW-1185">Reference proteome</keyword>
<dbReference type="OrthoDB" id="9793302at2"/>
<protein>
    <submittedName>
        <fullName evidence="6">IS256 family transposase</fullName>
    </submittedName>
</protein>
<dbReference type="GO" id="GO:0004803">
    <property type="term" value="F:transposase activity"/>
    <property type="evidence" value="ECO:0007669"/>
    <property type="project" value="InterPro"/>
</dbReference>
<organism evidence="6 7">
    <name type="scientific">Gulosibacter chungangensis</name>
    <dbReference type="NCBI Taxonomy" id="979746"/>
    <lineage>
        <taxon>Bacteria</taxon>
        <taxon>Bacillati</taxon>
        <taxon>Actinomycetota</taxon>
        <taxon>Actinomycetes</taxon>
        <taxon>Micrococcales</taxon>
        <taxon>Microbacteriaceae</taxon>
        <taxon>Gulosibacter</taxon>
    </lineage>
</organism>
<evidence type="ECO:0000256" key="3">
    <source>
        <dbReference type="ARBA" id="ARBA00022578"/>
    </source>
</evidence>
<keyword evidence="5" id="KW-0233">DNA recombination</keyword>
<dbReference type="EMBL" id="WBKB01000005">
    <property type="protein sequence ID" value="KAB1642748.1"/>
    <property type="molecule type" value="Genomic_DNA"/>
</dbReference>
<comment type="caution">
    <text evidence="6">The sequence shown here is derived from an EMBL/GenBank/DDBJ whole genome shotgun (WGS) entry which is preliminary data.</text>
</comment>
<comment type="similarity">
    <text evidence="2">Belongs to the transposase mutator family.</text>
</comment>
<evidence type="ECO:0000313" key="6">
    <source>
        <dbReference type="EMBL" id="KAB1642748.1"/>
    </source>
</evidence>
<gene>
    <name evidence="6" type="ORF">F8O05_09885</name>
</gene>
<evidence type="ECO:0000256" key="1">
    <source>
        <dbReference type="ARBA" id="ARBA00002190"/>
    </source>
</evidence>
<sequence>MAAWQTLSSRIHEHGNWSFPSPQYCVVLGPRTHPPVETRHHQIMLDGIYIGSWCLLIAITQEQQVLAWQWCARESKAAWQALLERIPAPTVVICDGGAGIHAALRRVWPDTRIQRCLFHVQMGIRRSLTLNPRTLVGRRLRQLSLDLSDVHTIDDAIVWQQHLDAWWQAHGPLTKERTYSRNGQWWYTHDRLRKAWNLLHNLNTKGHLFTHLEHHTARTTSALEGGINNGIRTALRAHRGMSEAHMKRAAEWFLTLHEIPLEQALDFAKQQPANPEPTFVAEESIGPVFYDKGLDAAERLWLRQGWAGRG</sequence>
<evidence type="ECO:0000256" key="2">
    <source>
        <dbReference type="ARBA" id="ARBA00010961"/>
    </source>
</evidence>
<dbReference type="InterPro" id="IPR001207">
    <property type="entry name" value="Transposase_mutator"/>
</dbReference>
<dbReference type="Pfam" id="PF00872">
    <property type="entry name" value="Transposase_mut"/>
    <property type="match status" value="1"/>
</dbReference>
<evidence type="ECO:0000313" key="7">
    <source>
        <dbReference type="Proteomes" id="UP000433493"/>
    </source>
</evidence>
<dbReference type="AlphaFoldDB" id="A0A7J5BAG3"/>
<reference evidence="6 7" key="1">
    <citation type="submission" date="2019-09" db="EMBL/GenBank/DDBJ databases">
        <title>Phylogeny of genus Pseudoclavibacter and closely related genus.</title>
        <authorList>
            <person name="Li Y."/>
        </authorList>
    </citation>
    <scope>NUCLEOTIDE SEQUENCE [LARGE SCALE GENOMIC DNA]</scope>
    <source>
        <strain evidence="6 7">KCTC 13959</strain>
    </source>
</reference>
<evidence type="ECO:0000256" key="5">
    <source>
        <dbReference type="ARBA" id="ARBA00023172"/>
    </source>
</evidence>